<name>A0A143YYT8_9LACT</name>
<gene>
    <name evidence="2" type="ORF">Tpal_2577</name>
</gene>
<reference evidence="2 3" key="1">
    <citation type="submission" date="2016-02" db="EMBL/GenBank/DDBJ databases">
        <authorList>
            <person name="Wen L."/>
            <person name="He K."/>
            <person name="Yang H."/>
        </authorList>
    </citation>
    <scope>NUCLEOTIDE SEQUENCE [LARGE SCALE GENOMIC DNA]</scope>
    <source>
        <strain evidence="2">Trichococcus palustris</strain>
    </source>
</reference>
<dbReference type="EMBL" id="FJNE01000009">
    <property type="protein sequence ID" value="CZR00835.1"/>
    <property type="molecule type" value="Genomic_DNA"/>
</dbReference>
<accession>A0A143YYT8</accession>
<proteinExistence type="predicted"/>
<keyword evidence="1" id="KW-0812">Transmembrane</keyword>
<feature type="transmembrane region" description="Helical" evidence="1">
    <location>
        <begin position="12"/>
        <end position="32"/>
    </location>
</feature>
<dbReference type="Pfam" id="PF07009">
    <property type="entry name" value="NusG_II"/>
    <property type="match status" value="1"/>
</dbReference>
<evidence type="ECO:0000313" key="3">
    <source>
        <dbReference type="Proteomes" id="UP000242754"/>
    </source>
</evidence>
<dbReference type="CDD" id="cd09911">
    <property type="entry name" value="Lin0431_like"/>
    <property type="match status" value="1"/>
</dbReference>
<keyword evidence="1" id="KW-0472">Membrane</keyword>
<dbReference type="Proteomes" id="UP000242754">
    <property type="component" value="Unassembled WGS sequence"/>
</dbReference>
<protein>
    <submittedName>
        <fullName evidence="2">Uncharacterized protein</fullName>
    </submittedName>
</protein>
<dbReference type="RefSeq" id="WP_087034081.1">
    <property type="nucleotide sequence ID" value="NZ_FJNE01000009.1"/>
</dbReference>
<keyword evidence="3" id="KW-1185">Reference proteome</keyword>
<dbReference type="AlphaFoldDB" id="A0A143YYT8"/>
<sequence>MKKYLRMLRKGDLIIILFLMVGSFFPLGIFTYQQANAENRERIAVVSVDGKAVKEFALRDDGKTETYVCVDGHGHENTIVREGSVIYMDSADCKDQLCVRMGAKSKAGETILCLPNRVLIEVKASPDTQTDENALDIIS</sequence>
<keyword evidence="1" id="KW-1133">Transmembrane helix</keyword>
<evidence type="ECO:0000256" key="1">
    <source>
        <dbReference type="SAM" id="Phobius"/>
    </source>
</evidence>
<evidence type="ECO:0000313" key="2">
    <source>
        <dbReference type="EMBL" id="CZR00835.1"/>
    </source>
</evidence>
<dbReference type="OrthoDB" id="47603at2"/>
<dbReference type="InterPro" id="IPR038690">
    <property type="entry name" value="NusG_2_sf"/>
</dbReference>
<dbReference type="Gene3D" id="2.60.320.10">
    <property type="entry name" value="N-utilization substance G protein NusG, insert domain"/>
    <property type="match status" value="1"/>
</dbReference>
<organism evidence="2 3">
    <name type="scientific">Trichococcus palustris</name>
    <dbReference type="NCBI Taxonomy" id="140314"/>
    <lineage>
        <taxon>Bacteria</taxon>
        <taxon>Bacillati</taxon>
        <taxon>Bacillota</taxon>
        <taxon>Bacilli</taxon>
        <taxon>Lactobacillales</taxon>
        <taxon>Carnobacteriaceae</taxon>
        <taxon>Trichococcus</taxon>
    </lineage>
</organism>
<dbReference type="STRING" id="140314.SAMN04488076_10883"/>